<dbReference type="Gene3D" id="1.20.1070.10">
    <property type="entry name" value="Rhodopsin 7-helix transmembrane proteins"/>
    <property type="match status" value="1"/>
</dbReference>
<dbReference type="PRINTS" id="PR00258">
    <property type="entry name" value="SPERACTRCPTR"/>
</dbReference>
<comment type="caution">
    <text evidence="6">Lacks conserved residue(s) required for the propagation of feature annotation.</text>
</comment>
<feature type="region of interest" description="Disordered" evidence="7">
    <location>
        <begin position="1073"/>
        <end position="1103"/>
    </location>
</feature>
<feature type="transmembrane region" description="Helical" evidence="8">
    <location>
        <begin position="948"/>
        <end position="975"/>
    </location>
</feature>
<dbReference type="InterPro" id="IPR036772">
    <property type="entry name" value="SRCR-like_dom_sf"/>
</dbReference>
<evidence type="ECO:0000313" key="14">
    <source>
        <dbReference type="Proteomes" id="UP000887568"/>
    </source>
</evidence>
<dbReference type="Gene3D" id="3.10.250.10">
    <property type="entry name" value="SRCR-like domain"/>
    <property type="match status" value="2"/>
</dbReference>
<dbReference type="AlphaFoldDB" id="A0A913ZL91"/>
<feature type="chain" id="PRO_5037539898" description="G-protein coupled receptors family 2 profile 2 domain-containing protein" evidence="9">
    <location>
        <begin position="23"/>
        <end position="1103"/>
    </location>
</feature>
<dbReference type="CDD" id="cd15039">
    <property type="entry name" value="7tmB3_Methuselah-like"/>
    <property type="match status" value="1"/>
</dbReference>
<dbReference type="Pfam" id="PF00002">
    <property type="entry name" value="7tm_2"/>
    <property type="match status" value="1"/>
</dbReference>
<feature type="compositionally biased region" description="Basic and acidic residues" evidence="7">
    <location>
        <begin position="1094"/>
        <end position="1103"/>
    </location>
</feature>
<dbReference type="PROSITE" id="PS50261">
    <property type="entry name" value="G_PROTEIN_RECEP_F2_4"/>
    <property type="match status" value="1"/>
</dbReference>
<name>A0A913ZL91_PATMI</name>
<keyword evidence="14" id="KW-1185">Reference proteome</keyword>
<proteinExistence type="predicted"/>
<dbReference type="SUPFAM" id="SSF56487">
    <property type="entry name" value="SRCR-like"/>
    <property type="match status" value="2"/>
</dbReference>
<dbReference type="InterPro" id="IPR053231">
    <property type="entry name" value="GPCR_LN-TM7"/>
</dbReference>
<comment type="subcellular location">
    <subcellularLocation>
        <location evidence="1">Membrane</location>
        <topology evidence="1">Multi-pass membrane protein</topology>
    </subcellularLocation>
</comment>
<dbReference type="InterPro" id="IPR001190">
    <property type="entry name" value="SRCR"/>
</dbReference>
<evidence type="ECO:0000256" key="4">
    <source>
        <dbReference type="ARBA" id="ARBA00023136"/>
    </source>
</evidence>
<evidence type="ECO:0000259" key="10">
    <source>
        <dbReference type="PROSITE" id="PS50261"/>
    </source>
</evidence>
<dbReference type="PROSITE" id="PS50287">
    <property type="entry name" value="SRCR_2"/>
    <property type="match status" value="2"/>
</dbReference>
<keyword evidence="2 8" id="KW-0812">Transmembrane</keyword>
<evidence type="ECO:0008006" key="15">
    <source>
        <dbReference type="Google" id="ProtNLM"/>
    </source>
</evidence>
<dbReference type="InterPro" id="IPR001212">
    <property type="entry name" value="Somatomedin_B_dom"/>
</dbReference>
<evidence type="ECO:0000256" key="7">
    <source>
        <dbReference type="SAM" id="MobiDB-lite"/>
    </source>
</evidence>
<reference evidence="13" key="1">
    <citation type="submission" date="2022-11" db="UniProtKB">
        <authorList>
            <consortium name="EnsemblMetazoa"/>
        </authorList>
    </citation>
    <scope>IDENTIFICATION</scope>
</reference>
<dbReference type="GeneID" id="119724706"/>
<evidence type="ECO:0000256" key="3">
    <source>
        <dbReference type="ARBA" id="ARBA00022989"/>
    </source>
</evidence>
<dbReference type="SUPFAM" id="SSF81321">
    <property type="entry name" value="Family A G protein-coupled receptor-like"/>
    <property type="match status" value="1"/>
</dbReference>
<dbReference type="OMA" id="CTHDNDM"/>
<evidence type="ECO:0000313" key="13">
    <source>
        <dbReference type="EnsemblMetazoa" id="XP_038051811.1"/>
    </source>
</evidence>
<feature type="transmembrane region" description="Helical" evidence="8">
    <location>
        <begin position="1002"/>
        <end position="1020"/>
    </location>
</feature>
<feature type="compositionally biased region" description="Basic and acidic residues" evidence="7">
    <location>
        <begin position="1073"/>
        <end position="1085"/>
    </location>
</feature>
<dbReference type="PROSITE" id="PS50958">
    <property type="entry name" value="SMB_2"/>
    <property type="match status" value="1"/>
</dbReference>
<feature type="disulfide bond" evidence="6">
    <location>
        <begin position="238"/>
        <end position="248"/>
    </location>
</feature>
<dbReference type="Proteomes" id="UP000887568">
    <property type="component" value="Unplaced"/>
</dbReference>
<dbReference type="RefSeq" id="XP_038051811.1">
    <property type="nucleotide sequence ID" value="XM_038195883.1"/>
</dbReference>
<feature type="signal peptide" evidence="9">
    <location>
        <begin position="1"/>
        <end position="22"/>
    </location>
</feature>
<dbReference type="GO" id="GO:0016020">
    <property type="term" value="C:membrane"/>
    <property type="evidence" value="ECO:0007669"/>
    <property type="project" value="UniProtKB-SubCell"/>
</dbReference>
<evidence type="ECO:0000259" key="11">
    <source>
        <dbReference type="PROSITE" id="PS50287"/>
    </source>
</evidence>
<evidence type="ECO:0000256" key="5">
    <source>
        <dbReference type="ARBA" id="ARBA00023157"/>
    </source>
</evidence>
<evidence type="ECO:0000259" key="12">
    <source>
        <dbReference type="PROSITE" id="PS50958"/>
    </source>
</evidence>
<dbReference type="EnsemblMetazoa" id="XM_038195883.1">
    <property type="protein sequence ID" value="XP_038051811.1"/>
    <property type="gene ID" value="LOC119724706"/>
</dbReference>
<feature type="transmembrane region" description="Helical" evidence="8">
    <location>
        <begin position="1026"/>
        <end position="1050"/>
    </location>
</feature>
<dbReference type="Pfam" id="PF00530">
    <property type="entry name" value="SRCR"/>
    <property type="match status" value="2"/>
</dbReference>
<sequence>MASLHFPSIFACLLLQLVYTSAQTLPGLDVSPGNIDRLIIQLVGGSARNEGRVLIRWFPDSPWTAVCNDPYFSHAVPFQMCRTLGYPFACGHDFAGPRRTDDASLVNVTSERYLVSCSADLNDRTLGGCNLHPTGDPPCTHDNDMWLSCGYAGMPDFELRLVEGTYRDPDRLLQGRCGPEHEWSAICGHGFHRLKQGRVACRELGYSDELAVAGGFLSLRELDPQHRPNYTLFVDVGCIGDEASLSECQHYALRDCSGYATLECFTGVTEYNETSYLCGSKQLCQDECKQGHPINGSRDDIFHYCRCDDVCGLFDDCCYDREGMCSLGTPTLERGGFTTEQFGCVWVPGSQFTHIGYVVIDRCPISWTDERSRDLCERPVDIEDVFGSLPVYDDLEVDFKNIYCAICNGRTLESLRRWDVSAADDEQYQPPDIFYPSLNTTLRSLGWLITPPNGHAVLRECPAHLVDTCSDEFSGTRLEEGCKAYYAPIKVEDSYTRYRNPHCALCNGQGVLPDNSCEDQECLEWCVPDPWGPCAGVCAPYDGFLTIEVLFDFTSSSSISGMSCSAGQIYDPFLERCRVLTCAAGYQIVGDECLAVPPAPTNESDSFVVDCLLEGSGFVITAQQIKTEAHLASVLSVSVLVSSAADVRNLVSALDNSIKTNLNSSMPCNISSLAIFLPFSFNGSGLCNNSTLQGSTVFSEYSGRLLTAVQIKNISRENYSKEEVASSCLKVNDLNCSSLLTLEDTEYSVVSAERIDVIATGESLSESEYVLLPEGIAVICSYIHPEPEGVEPQVRRALSFIGSCVSLIALAATFMTFCLFKELRNLSGIATMNLVLALFIAILLFLLSGYLAESQPACQFGAVVAHFAWLAAFFWMTMLAVKVARTLTSMVPRSGRKTGVSRELVAYACLAWGIPLLIVCICIILQYCDCPTLPVIYADGGICWISDIIVRIVAFVVPMALSLVFNLCLYILTIVSVRRNRRSSRAVRSHSKLDEAKEELSIYGKLSALVGVTWIFGFVSQSVTGIIFFSYIYILLNYLQGVFIFISFCLNKRARSLWREKLNIRSETMTTDKSIDPVKPRRSKETALMTTDTLPEHSEDSKL</sequence>
<dbReference type="InterPro" id="IPR017981">
    <property type="entry name" value="GPCR_2-like_7TM"/>
</dbReference>
<dbReference type="PANTHER" id="PTHR45902:SF1">
    <property type="entry name" value="LATROPHILIN RECEPTOR-LIKE PROTEIN A"/>
    <property type="match status" value="1"/>
</dbReference>
<keyword evidence="9" id="KW-0732">Signal</keyword>
<feature type="domain" description="G-protein coupled receptors family 2 profile 2" evidence="10">
    <location>
        <begin position="795"/>
        <end position="1052"/>
    </location>
</feature>
<protein>
    <recommendedName>
        <fullName evidence="15">G-protein coupled receptors family 2 profile 2 domain-containing protein</fullName>
    </recommendedName>
</protein>
<keyword evidence="5 6" id="KW-1015">Disulfide bond</keyword>
<evidence type="ECO:0000256" key="9">
    <source>
        <dbReference type="SAM" id="SignalP"/>
    </source>
</evidence>
<feature type="domain" description="SRCR" evidence="11">
    <location>
        <begin position="40"/>
        <end position="150"/>
    </location>
</feature>
<feature type="transmembrane region" description="Helical" evidence="8">
    <location>
        <begin position="904"/>
        <end position="928"/>
    </location>
</feature>
<keyword evidence="3 8" id="KW-1133">Transmembrane helix</keyword>
<evidence type="ECO:0000256" key="1">
    <source>
        <dbReference type="ARBA" id="ARBA00004141"/>
    </source>
</evidence>
<keyword evidence="4 8" id="KW-0472">Membrane</keyword>
<feature type="transmembrane region" description="Helical" evidence="8">
    <location>
        <begin position="797"/>
        <end position="820"/>
    </location>
</feature>
<feature type="transmembrane region" description="Helical" evidence="8">
    <location>
        <begin position="864"/>
        <end position="884"/>
    </location>
</feature>
<dbReference type="SMART" id="SM00202">
    <property type="entry name" value="SR"/>
    <property type="match status" value="1"/>
</dbReference>
<evidence type="ECO:0000256" key="2">
    <source>
        <dbReference type="ARBA" id="ARBA00022692"/>
    </source>
</evidence>
<accession>A0A913ZL91</accession>
<dbReference type="GO" id="GO:0007166">
    <property type="term" value="P:cell surface receptor signaling pathway"/>
    <property type="evidence" value="ECO:0007669"/>
    <property type="project" value="InterPro"/>
</dbReference>
<evidence type="ECO:0000256" key="6">
    <source>
        <dbReference type="PROSITE-ProRule" id="PRU00196"/>
    </source>
</evidence>
<dbReference type="PRINTS" id="PR00249">
    <property type="entry name" value="GPCRSECRETIN"/>
</dbReference>
<evidence type="ECO:0000256" key="8">
    <source>
        <dbReference type="SAM" id="Phobius"/>
    </source>
</evidence>
<feature type="transmembrane region" description="Helical" evidence="8">
    <location>
        <begin position="832"/>
        <end position="852"/>
    </location>
</feature>
<dbReference type="PANTHER" id="PTHR45902">
    <property type="entry name" value="LATROPHILIN RECEPTOR-LIKE PROTEIN A"/>
    <property type="match status" value="1"/>
</dbReference>
<organism evidence="13 14">
    <name type="scientific">Patiria miniata</name>
    <name type="common">Bat star</name>
    <name type="synonym">Asterina miniata</name>
    <dbReference type="NCBI Taxonomy" id="46514"/>
    <lineage>
        <taxon>Eukaryota</taxon>
        <taxon>Metazoa</taxon>
        <taxon>Echinodermata</taxon>
        <taxon>Eleutherozoa</taxon>
        <taxon>Asterozoa</taxon>
        <taxon>Asteroidea</taxon>
        <taxon>Valvatacea</taxon>
        <taxon>Valvatida</taxon>
        <taxon>Asterinidae</taxon>
        <taxon>Patiria</taxon>
    </lineage>
</organism>
<dbReference type="InterPro" id="IPR000832">
    <property type="entry name" value="GPCR_2_secretin-like"/>
</dbReference>
<dbReference type="OrthoDB" id="6134459at2759"/>
<feature type="domain" description="SMB" evidence="12">
    <location>
        <begin position="280"/>
        <end position="331"/>
    </location>
</feature>
<feature type="domain" description="SRCR" evidence="11">
    <location>
        <begin position="159"/>
        <end position="279"/>
    </location>
</feature>
<dbReference type="GO" id="GO:0004930">
    <property type="term" value="F:G protein-coupled receptor activity"/>
    <property type="evidence" value="ECO:0007669"/>
    <property type="project" value="InterPro"/>
</dbReference>